<evidence type="ECO:0000313" key="14">
    <source>
        <dbReference type="Proteomes" id="UP000318509"/>
    </source>
</evidence>
<dbReference type="InterPro" id="IPR005543">
    <property type="entry name" value="PASTA_dom"/>
</dbReference>
<keyword evidence="6" id="KW-0067">ATP-binding</keyword>
<dbReference type="GO" id="GO:0005524">
    <property type="term" value="F:ATP binding"/>
    <property type="evidence" value="ECO:0007669"/>
    <property type="project" value="UniProtKB-KW"/>
</dbReference>
<keyword evidence="4" id="KW-0547">Nucleotide-binding</keyword>
<proteinExistence type="predicted"/>
<accession>A0A537JXB2</accession>
<comment type="catalytic activity">
    <reaction evidence="7">
        <text>L-threonyl-[protein] + ATP = O-phospho-L-threonyl-[protein] + ADP + H(+)</text>
        <dbReference type="Rhea" id="RHEA:46608"/>
        <dbReference type="Rhea" id="RHEA-COMP:11060"/>
        <dbReference type="Rhea" id="RHEA-COMP:11605"/>
        <dbReference type="ChEBI" id="CHEBI:15378"/>
        <dbReference type="ChEBI" id="CHEBI:30013"/>
        <dbReference type="ChEBI" id="CHEBI:30616"/>
        <dbReference type="ChEBI" id="CHEBI:61977"/>
        <dbReference type="ChEBI" id="CHEBI:456216"/>
        <dbReference type="EC" id="2.7.11.1"/>
    </reaction>
</comment>
<dbReference type="PANTHER" id="PTHR43289:SF34">
    <property type="entry name" value="SERINE_THREONINE-PROTEIN KINASE YBDM-RELATED"/>
    <property type="match status" value="1"/>
</dbReference>
<comment type="caution">
    <text evidence="13">The sequence shown here is derived from an EMBL/GenBank/DDBJ whole genome shotgun (WGS) entry which is preliminary data.</text>
</comment>
<keyword evidence="10" id="KW-0472">Membrane</keyword>
<dbReference type="SMART" id="SM00220">
    <property type="entry name" value="S_TKc"/>
    <property type="match status" value="1"/>
</dbReference>
<dbReference type="InterPro" id="IPR000719">
    <property type="entry name" value="Prot_kinase_dom"/>
</dbReference>
<keyword evidence="5" id="KW-0418">Kinase</keyword>
<evidence type="ECO:0000256" key="6">
    <source>
        <dbReference type="ARBA" id="ARBA00022840"/>
    </source>
</evidence>
<evidence type="ECO:0000313" key="13">
    <source>
        <dbReference type="EMBL" id="TMI88181.1"/>
    </source>
</evidence>
<feature type="domain" description="PASTA" evidence="12">
    <location>
        <begin position="345"/>
        <end position="412"/>
    </location>
</feature>
<feature type="transmembrane region" description="Helical" evidence="10">
    <location>
        <begin position="180"/>
        <end position="201"/>
    </location>
</feature>
<comment type="catalytic activity">
    <reaction evidence="8">
        <text>L-seryl-[protein] + ATP = O-phospho-L-seryl-[protein] + ADP + H(+)</text>
        <dbReference type="Rhea" id="RHEA:17989"/>
        <dbReference type="Rhea" id="RHEA-COMP:9863"/>
        <dbReference type="Rhea" id="RHEA-COMP:11604"/>
        <dbReference type="ChEBI" id="CHEBI:15378"/>
        <dbReference type="ChEBI" id="CHEBI:29999"/>
        <dbReference type="ChEBI" id="CHEBI:30616"/>
        <dbReference type="ChEBI" id="CHEBI:83421"/>
        <dbReference type="ChEBI" id="CHEBI:456216"/>
        <dbReference type="EC" id="2.7.11.1"/>
    </reaction>
</comment>
<keyword evidence="2" id="KW-0723">Serine/threonine-protein kinase</keyword>
<evidence type="ECO:0000256" key="7">
    <source>
        <dbReference type="ARBA" id="ARBA00047899"/>
    </source>
</evidence>
<reference evidence="13 14" key="1">
    <citation type="journal article" date="2019" name="Nat. Microbiol.">
        <title>Mediterranean grassland soil C-N compound turnover is dependent on rainfall and depth, and is mediated by genomically divergent microorganisms.</title>
        <authorList>
            <person name="Diamond S."/>
            <person name="Andeer P.F."/>
            <person name="Li Z."/>
            <person name="Crits-Christoph A."/>
            <person name="Burstein D."/>
            <person name="Anantharaman K."/>
            <person name="Lane K.R."/>
            <person name="Thomas B.C."/>
            <person name="Pan C."/>
            <person name="Northen T.R."/>
            <person name="Banfield J.F."/>
        </authorList>
    </citation>
    <scope>NUCLEOTIDE SEQUENCE [LARGE SCALE GENOMIC DNA]</scope>
    <source>
        <strain evidence="13">NP_3</strain>
    </source>
</reference>
<keyword evidence="10" id="KW-1133">Transmembrane helix</keyword>
<evidence type="ECO:0000256" key="5">
    <source>
        <dbReference type="ARBA" id="ARBA00022777"/>
    </source>
</evidence>
<feature type="domain" description="Protein kinase" evidence="11">
    <location>
        <begin position="1"/>
        <end position="142"/>
    </location>
</feature>
<evidence type="ECO:0000256" key="10">
    <source>
        <dbReference type="SAM" id="Phobius"/>
    </source>
</evidence>
<dbReference type="SMART" id="SM00740">
    <property type="entry name" value="PASTA"/>
    <property type="match status" value="3"/>
</dbReference>
<evidence type="ECO:0000259" key="11">
    <source>
        <dbReference type="PROSITE" id="PS50011"/>
    </source>
</evidence>
<dbReference type="FunFam" id="1.10.510.10:FF:000021">
    <property type="entry name" value="Serine/threonine protein kinase"/>
    <property type="match status" value="1"/>
</dbReference>
<dbReference type="Proteomes" id="UP000318509">
    <property type="component" value="Unassembled WGS sequence"/>
</dbReference>
<protein>
    <recommendedName>
        <fullName evidence="1">non-specific serine/threonine protein kinase</fullName>
        <ecNumber evidence="1">2.7.11.1</ecNumber>
    </recommendedName>
</protein>
<dbReference type="SUPFAM" id="SSF56112">
    <property type="entry name" value="Protein kinase-like (PK-like)"/>
    <property type="match status" value="1"/>
</dbReference>
<dbReference type="AlphaFoldDB" id="A0A537JXB2"/>
<name>A0A537JXB2_9BACT</name>
<feature type="domain" description="PASTA" evidence="12">
    <location>
        <begin position="277"/>
        <end position="344"/>
    </location>
</feature>
<gene>
    <name evidence="13" type="ORF">E6H00_13575</name>
</gene>
<keyword evidence="3" id="KW-0808">Transferase</keyword>
<evidence type="ECO:0000256" key="1">
    <source>
        <dbReference type="ARBA" id="ARBA00012513"/>
    </source>
</evidence>
<dbReference type="Gene3D" id="1.10.510.10">
    <property type="entry name" value="Transferase(Phosphotransferase) domain 1"/>
    <property type="match status" value="1"/>
</dbReference>
<dbReference type="Gene3D" id="3.30.10.20">
    <property type="match status" value="3"/>
</dbReference>
<dbReference type="CDD" id="cd14014">
    <property type="entry name" value="STKc_PknB_like"/>
    <property type="match status" value="1"/>
</dbReference>
<dbReference type="PROSITE" id="PS51178">
    <property type="entry name" value="PASTA"/>
    <property type="match status" value="3"/>
</dbReference>
<evidence type="ECO:0000256" key="9">
    <source>
        <dbReference type="SAM" id="MobiDB-lite"/>
    </source>
</evidence>
<dbReference type="Pfam" id="PF00069">
    <property type="entry name" value="Pkinase"/>
    <property type="match status" value="1"/>
</dbReference>
<evidence type="ECO:0000259" key="12">
    <source>
        <dbReference type="PROSITE" id="PS51178"/>
    </source>
</evidence>
<feature type="domain" description="PASTA" evidence="12">
    <location>
        <begin position="209"/>
        <end position="276"/>
    </location>
</feature>
<dbReference type="PROSITE" id="PS00108">
    <property type="entry name" value="PROTEIN_KINASE_ST"/>
    <property type="match status" value="1"/>
</dbReference>
<evidence type="ECO:0000256" key="4">
    <source>
        <dbReference type="ARBA" id="ARBA00022741"/>
    </source>
</evidence>
<evidence type="ECO:0000256" key="2">
    <source>
        <dbReference type="ARBA" id="ARBA00022527"/>
    </source>
</evidence>
<keyword evidence="10" id="KW-0812">Transmembrane</keyword>
<dbReference type="InterPro" id="IPR011009">
    <property type="entry name" value="Kinase-like_dom_sf"/>
</dbReference>
<dbReference type="PANTHER" id="PTHR43289">
    <property type="entry name" value="MITOGEN-ACTIVATED PROTEIN KINASE KINASE KINASE 20-RELATED"/>
    <property type="match status" value="1"/>
</dbReference>
<dbReference type="EC" id="2.7.11.1" evidence="1"/>
<evidence type="ECO:0000256" key="3">
    <source>
        <dbReference type="ARBA" id="ARBA00022679"/>
    </source>
</evidence>
<dbReference type="Pfam" id="PF03793">
    <property type="entry name" value="PASTA"/>
    <property type="match status" value="3"/>
</dbReference>
<organism evidence="13 14">
    <name type="scientific">Candidatus Segetimicrobium genomatis</name>
    <dbReference type="NCBI Taxonomy" id="2569760"/>
    <lineage>
        <taxon>Bacteria</taxon>
        <taxon>Bacillati</taxon>
        <taxon>Candidatus Sysuimicrobiota</taxon>
        <taxon>Candidatus Sysuimicrobiia</taxon>
        <taxon>Candidatus Sysuimicrobiales</taxon>
        <taxon>Candidatus Segetimicrobiaceae</taxon>
        <taxon>Candidatus Segetimicrobium</taxon>
    </lineage>
</organism>
<sequence length="509" mass="54535">DREIVHRDIKPQNILLTRDGQVKVTDFGIARALASSAITETGTVLGSVQYLSPEQARGHGVGPSADLYSLGVVLFEAVTGGLPFDGDTPITIALKHVHEVPPPLRRDGEPVGRDTAQIILKALAKDPRDRYRTAEEMREDLLGRAARWREAPAPDKEDTIVAAGAGQTGEDRRPEIARRLVPAVALTVALLTLFIGVSSSWQAFKAYLNVPEVTVPLLTGRSLADAQSLARKEHLTIQVVQQSYSRTVPAGFVLEQDQAPGKMVKVDRVIGVTTSLGPELVTVPDVRRRSLADARFTIEQARLAVGEVREAYDGSLPPGVIIDQDPAPGASLERGTSVYLRVNRGPETLVLPDLVGRSLDDARRLLAELGVTLRQVTQVPRPDVPPGQVVTMTPPAGVLIRHGDAVAVTVAAAQGPGGSPPPQPIVTGTPIAPITPGNPTRKQTRITVIVPEGPRQQNVKIVVIDGQGARTAYQKTHAPGDTILTTVSGSGYTIVQIYIDNRLIQEMRP</sequence>
<feature type="non-terminal residue" evidence="13">
    <location>
        <position position="1"/>
    </location>
</feature>
<dbReference type="GO" id="GO:0004674">
    <property type="term" value="F:protein serine/threonine kinase activity"/>
    <property type="evidence" value="ECO:0007669"/>
    <property type="project" value="UniProtKB-KW"/>
</dbReference>
<evidence type="ECO:0000256" key="8">
    <source>
        <dbReference type="ARBA" id="ARBA00048679"/>
    </source>
</evidence>
<feature type="region of interest" description="Disordered" evidence="9">
    <location>
        <begin position="414"/>
        <end position="440"/>
    </location>
</feature>
<dbReference type="InterPro" id="IPR008271">
    <property type="entry name" value="Ser/Thr_kinase_AS"/>
</dbReference>
<dbReference type="CDD" id="cd06577">
    <property type="entry name" value="PASTA_pknB"/>
    <property type="match status" value="3"/>
</dbReference>
<dbReference type="PROSITE" id="PS50011">
    <property type="entry name" value="PROTEIN_KINASE_DOM"/>
    <property type="match status" value="1"/>
</dbReference>
<dbReference type="EMBL" id="VBAK01000144">
    <property type="protein sequence ID" value="TMI88181.1"/>
    <property type="molecule type" value="Genomic_DNA"/>
</dbReference>